<reference evidence="2 3" key="1">
    <citation type="journal article" date="2021" name="Elife">
        <title>Chloroplast acquisition without the gene transfer in kleptoplastic sea slugs, Plakobranchus ocellatus.</title>
        <authorList>
            <person name="Maeda T."/>
            <person name="Takahashi S."/>
            <person name="Yoshida T."/>
            <person name="Shimamura S."/>
            <person name="Takaki Y."/>
            <person name="Nagai Y."/>
            <person name="Toyoda A."/>
            <person name="Suzuki Y."/>
            <person name="Arimoto A."/>
            <person name="Ishii H."/>
            <person name="Satoh N."/>
            <person name="Nishiyama T."/>
            <person name="Hasebe M."/>
            <person name="Maruyama T."/>
            <person name="Minagawa J."/>
            <person name="Obokata J."/>
            <person name="Shigenobu S."/>
        </authorList>
    </citation>
    <scope>NUCLEOTIDE SEQUENCE [LARGE SCALE GENOMIC DNA]</scope>
</reference>
<sequence>MAGTERNSPSCCEMLWQQLFSAVAMSLLVNVWSGSEAHMFDFNLIMEKQSYLAGSQACKDRGYDGLAVINAPETYAYALELTKSVSPVLLPPSSAHWFSSIRSTTIGGVNLGLVFHAGDSHPTWSDGTSPPSDTPWKENPAAETESSVYGRLNTDGQLTMMDESRRRYSLCGNYDLDLHREIRDTIAHGQQPDNLNMTLRSASGMTFFMRCIALCGKDFSCRAAAFNSQLLTCMTFGPGAYSGLIPNPSMKTFVRMGF</sequence>
<dbReference type="AlphaFoldDB" id="A0AAV4B771"/>
<dbReference type="EMBL" id="BLXT01004656">
    <property type="protein sequence ID" value="GFO16296.1"/>
    <property type="molecule type" value="Genomic_DNA"/>
</dbReference>
<evidence type="ECO:0000313" key="3">
    <source>
        <dbReference type="Proteomes" id="UP000735302"/>
    </source>
</evidence>
<accession>A0AAV4B771</accession>
<dbReference type="Proteomes" id="UP000735302">
    <property type="component" value="Unassembled WGS sequence"/>
</dbReference>
<comment type="caution">
    <text evidence="2">The sequence shown here is derived from an EMBL/GenBank/DDBJ whole genome shotgun (WGS) entry which is preliminary data.</text>
</comment>
<evidence type="ECO:0008006" key="4">
    <source>
        <dbReference type="Google" id="ProtNLM"/>
    </source>
</evidence>
<protein>
    <recommendedName>
        <fullName evidence="4">C-type lectin domain-containing protein</fullName>
    </recommendedName>
</protein>
<dbReference type="CDD" id="cd00037">
    <property type="entry name" value="CLECT"/>
    <property type="match status" value="1"/>
</dbReference>
<gene>
    <name evidence="2" type="ORF">PoB_004280100</name>
</gene>
<feature type="region of interest" description="Disordered" evidence="1">
    <location>
        <begin position="122"/>
        <end position="147"/>
    </location>
</feature>
<proteinExistence type="predicted"/>
<evidence type="ECO:0000313" key="2">
    <source>
        <dbReference type="EMBL" id="GFO16296.1"/>
    </source>
</evidence>
<keyword evidence="3" id="KW-1185">Reference proteome</keyword>
<dbReference type="SUPFAM" id="SSF56436">
    <property type="entry name" value="C-type lectin-like"/>
    <property type="match status" value="1"/>
</dbReference>
<dbReference type="InterPro" id="IPR016187">
    <property type="entry name" value="CTDL_fold"/>
</dbReference>
<name>A0AAV4B771_9GAST</name>
<organism evidence="2 3">
    <name type="scientific">Plakobranchus ocellatus</name>
    <dbReference type="NCBI Taxonomy" id="259542"/>
    <lineage>
        <taxon>Eukaryota</taxon>
        <taxon>Metazoa</taxon>
        <taxon>Spiralia</taxon>
        <taxon>Lophotrochozoa</taxon>
        <taxon>Mollusca</taxon>
        <taxon>Gastropoda</taxon>
        <taxon>Heterobranchia</taxon>
        <taxon>Euthyneura</taxon>
        <taxon>Panpulmonata</taxon>
        <taxon>Sacoglossa</taxon>
        <taxon>Placobranchoidea</taxon>
        <taxon>Plakobranchidae</taxon>
        <taxon>Plakobranchus</taxon>
    </lineage>
</organism>
<evidence type="ECO:0000256" key="1">
    <source>
        <dbReference type="SAM" id="MobiDB-lite"/>
    </source>
</evidence>
<feature type="compositionally biased region" description="Polar residues" evidence="1">
    <location>
        <begin position="122"/>
        <end position="131"/>
    </location>
</feature>